<evidence type="ECO:0000256" key="2">
    <source>
        <dbReference type="ARBA" id="ARBA00022723"/>
    </source>
</evidence>
<dbReference type="PANTHER" id="PTHR15162:SF7">
    <property type="entry name" value="SUCCINYLGLUTAMATE DESUCCINYLASE"/>
    <property type="match status" value="1"/>
</dbReference>
<name>A0A1G8FNP5_9RHOO</name>
<dbReference type="Gene3D" id="3.40.630.10">
    <property type="entry name" value="Zn peptidases"/>
    <property type="match status" value="1"/>
</dbReference>
<evidence type="ECO:0000313" key="7">
    <source>
        <dbReference type="Proteomes" id="UP000198607"/>
    </source>
</evidence>
<comment type="cofactor">
    <cofactor evidence="1">
        <name>Zn(2+)</name>
        <dbReference type="ChEBI" id="CHEBI:29105"/>
    </cofactor>
</comment>
<keyword evidence="2" id="KW-0479">Metal-binding</keyword>
<reference evidence="6 7" key="1">
    <citation type="submission" date="2016-10" db="EMBL/GenBank/DDBJ databases">
        <authorList>
            <person name="de Groot N.N."/>
        </authorList>
    </citation>
    <scope>NUCLEOTIDE SEQUENCE [LARGE SCALE GENOMIC DNA]</scope>
    <source>
        <strain evidence="6 7">DSM 5885</strain>
    </source>
</reference>
<evidence type="ECO:0000256" key="3">
    <source>
        <dbReference type="ARBA" id="ARBA00022801"/>
    </source>
</evidence>
<organism evidence="6 7">
    <name type="scientific">Propionivibrio dicarboxylicus</name>
    <dbReference type="NCBI Taxonomy" id="83767"/>
    <lineage>
        <taxon>Bacteria</taxon>
        <taxon>Pseudomonadati</taxon>
        <taxon>Pseudomonadota</taxon>
        <taxon>Betaproteobacteria</taxon>
        <taxon>Rhodocyclales</taxon>
        <taxon>Rhodocyclaceae</taxon>
        <taxon>Propionivibrio</taxon>
    </lineage>
</organism>
<dbReference type="PANTHER" id="PTHR15162">
    <property type="entry name" value="ASPARTOACYLASE"/>
    <property type="match status" value="1"/>
</dbReference>
<protein>
    <submittedName>
        <fullName evidence="6">Succinylglutamate desuccinylase</fullName>
    </submittedName>
</protein>
<proteinExistence type="predicted"/>
<dbReference type="InterPro" id="IPR055438">
    <property type="entry name" value="AstE_AspA_cat"/>
</dbReference>
<sequence>MFLETPDLSIYRAGNTGIDYVHTFDSGIAGPHVCINALTHGNEICGAWAVDALLREAVRPVRGKLSLSFANVGAFASFDPAHPEASRWIDEDFNRLWDVSTLDGPRQSAELTRARALRGFFATVDYLLDLHSMHTPGPAMGLSGPTRGGLDFAHRLGLPGYVVIDAGHSAGRRLRDFADFSDEASPRQGYLVECGFHFERASVEVAHQVSRRFLDLTGVCPGLAVSVVTAPQMTVRITDAITIRSDAFRFAETIDSMQVIAKAGTLIALDGNEEVRTPYDDCVIVMPAPERYMLAGMTAVRLGRRVD</sequence>
<dbReference type="EMBL" id="FNCY01000009">
    <property type="protein sequence ID" value="SDH83762.1"/>
    <property type="molecule type" value="Genomic_DNA"/>
</dbReference>
<dbReference type="AlphaFoldDB" id="A0A1G8FNP5"/>
<dbReference type="Pfam" id="PF24827">
    <property type="entry name" value="AstE_AspA_cat"/>
    <property type="match status" value="1"/>
</dbReference>
<gene>
    <name evidence="6" type="ORF">SAMN05660652_02378</name>
</gene>
<dbReference type="SUPFAM" id="SSF53187">
    <property type="entry name" value="Zn-dependent exopeptidases"/>
    <property type="match status" value="1"/>
</dbReference>
<keyword evidence="4" id="KW-0862">Zinc</keyword>
<dbReference type="STRING" id="83767.SAMN05660652_02378"/>
<dbReference type="GO" id="GO:0005829">
    <property type="term" value="C:cytosol"/>
    <property type="evidence" value="ECO:0007669"/>
    <property type="project" value="TreeGrafter"/>
</dbReference>
<evidence type="ECO:0000256" key="4">
    <source>
        <dbReference type="ARBA" id="ARBA00022833"/>
    </source>
</evidence>
<evidence type="ECO:0000256" key="1">
    <source>
        <dbReference type="ARBA" id="ARBA00001947"/>
    </source>
</evidence>
<dbReference type="GO" id="GO:0046872">
    <property type="term" value="F:metal ion binding"/>
    <property type="evidence" value="ECO:0007669"/>
    <property type="project" value="UniProtKB-KW"/>
</dbReference>
<accession>A0A1G8FNP5</accession>
<evidence type="ECO:0000259" key="5">
    <source>
        <dbReference type="Pfam" id="PF24827"/>
    </source>
</evidence>
<keyword evidence="3" id="KW-0378">Hydrolase</keyword>
<feature type="domain" description="Succinylglutamate desuccinylase/Aspartoacylase catalytic" evidence="5">
    <location>
        <begin position="29"/>
        <end position="132"/>
    </location>
</feature>
<evidence type="ECO:0000313" key="6">
    <source>
        <dbReference type="EMBL" id="SDH83762.1"/>
    </source>
</evidence>
<dbReference type="InterPro" id="IPR050178">
    <property type="entry name" value="AspA/AstE_fam"/>
</dbReference>
<dbReference type="GO" id="GO:0016788">
    <property type="term" value="F:hydrolase activity, acting on ester bonds"/>
    <property type="evidence" value="ECO:0007669"/>
    <property type="project" value="InterPro"/>
</dbReference>
<dbReference type="Proteomes" id="UP000198607">
    <property type="component" value="Unassembled WGS sequence"/>
</dbReference>
<keyword evidence="7" id="KW-1185">Reference proteome</keyword>
<dbReference type="OrthoDB" id="6794856at2"/>